<dbReference type="InterPro" id="IPR011050">
    <property type="entry name" value="Pectin_lyase_fold/virulence"/>
</dbReference>
<reference evidence="1" key="2">
    <citation type="submission" date="2020-09" db="EMBL/GenBank/DDBJ databases">
        <authorList>
            <person name="Sun Q."/>
            <person name="Sedlacek I."/>
        </authorList>
    </citation>
    <scope>NUCLEOTIDE SEQUENCE</scope>
    <source>
        <strain evidence="1">CCM 8711</strain>
    </source>
</reference>
<evidence type="ECO:0000313" key="2">
    <source>
        <dbReference type="Proteomes" id="UP000662074"/>
    </source>
</evidence>
<dbReference type="Proteomes" id="UP000662074">
    <property type="component" value="Unassembled WGS sequence"/>
</dbReference>
<keyword evidence="2" id="KW-1185">Reference proteome</keyword>
<dbReference type="SUPFAM" id="SSF51126">
    <property type="entry name" value="Pectin lyase-like"/>
    <property type="match status" value="1"/>
</dbReference>
<proteinExistence type="predicted"/>
<reference evidence="1" key="1">
    <citation type="journal article" date="2014" name="Int. J. Syst. Evol. Microbiol.">
        <title>Complete genome sequence of Corynebacterium casei LMG S-19264T (=DSM 44701T), isolated from a smear-ripened cheese.</title>
        <authorList>
            <consortium name="US DOE Joint Genome Institute (JGI-PGF)"/>
            <person name="Walter F."/>
            <person name="Albersmeier A."/>
            <person name="Kalinowski J."/>
            <person name="Ruckert C."/>
        </authorList>
    </citation>
    <scope>NUCLEOTIDE SEQUENCE</scope>
    <source>
        <strain evidence="1">CCM 8711</strain>
    </source>
</reference>
<evidence type="ECO:0000313" key="1">
    <source>
        <dbReference type="EMBL" id="GGI52384.1"/>
    </source>
</evidence>
<gene>
    <name evidence="1" type="ORF">GCM10011425_35960</name>
</gene>
<accession>A0A917N3C5</accession>
<dbReference type="EMBL" id="BMDO01000012">
    <property type="protein sequence ID" value="GGI52384.1"/>
    <property type="molecule type" value="Genomic_DNA"/>
</dbReference>
<dbReference type="Gene3D" id="2.160.20.10">
    <property type="entry name" value="Single-stranded right-handed beta-helix, Pectin lyase-like"/>
    <property type="match status" value="1"/>
</dbReference>
<dbReference type="RefSeq" id="WP_188418497.1">
    <property type="nucleotide sequence ID" value="NZ_BMDO01000012.1"/>
</dbReference>
<name>A0A917N3C5_9SPHI</name>
<organism evidence="1 2">
    <name type="scientific">Mucilaginibacter galii</name>
    <dbReference type="NCBI Taxonomy" id="2005073"/>
    <lineage>
        <taxon>Bacteria</taxon>
        <taxon>Pseudomonadati</taxon>
        <taxon>Bacteroidota</taxon>
        <taxon>Sphingobacteriia</taxon>
        <taxon>Sphingobacteriales</taxon>
        <taxon>Sphingobacteriaceae</taxon>
        <taxon>Mucilaginibacter</taxon>
    </lineage>
</organism>
<sequence length="481" mass="50662">MADYQISINGTTITATPRVSGAPTFTGTDAYTVIQNAINALSSGNGGSIDIATGTYQLSNELTITGWSTDSPPNGSLKISGSGKSTQFIQTTAGKHAIVVKNKASIAFADFHIYTGASAKSGIFLSNLGANECSVFGGVLYNVSLLSNSTTDAAFHAVNFFDLQVDHLYALGSDNHGILLENNSPTTFYGNSHFGFVRCAGSNTAPYAGLKLNSTAYPYTYINLLTFDNIEAITGYYGIYLMGANANTFHHVDIEYLKYPIYVDGTANNESIGNRFNGGYTLAQGTGATAVTTAAATGGNTFNLFIDGDAAVVPINDQSIYRAPSRYDVTFGFPIVPANIVAPNAQTILTYRKASDGNTVTRYPTPPAGDNSTQVATTAFVNQANLVQRKTRRAVANSAATLQATDYLVAYTSLTASRALTLGSASAFSGLHFVLKDESGSAGTYNITLVGTVNGTANPVAINSAYGVYRFYSNGTAWFTE</sequence>
<protein>
    <submittedName>
        <fullName evidence="1">Uncharacterized protein</fullName>
    </submittedName>
</protein>
<dbReference type="InterPro" id="IPR012334">
    <property type="entry name" value="Pectin_lyas_fold"/>
</dbReference>
<comment type="caution">
    <text evidence="1">The sequence shown here is derived from an EMBL/GenBank/DDBJ whole genome shotgun (WGS) entry which is preliminary data.</text>
</comment>
<dbReference type="AlphaFoldDB" id="A0A917N3C5"/>